<feature type="transmembrane region" description="Helical" evidence="2">
    <location>
        <begin position="175"/>
        <end position="199"/>
    </location>
</feature>
<dbReference type="EMBL" id="KQ242126">
    <property type="protein sequence ID" value="KNC80632.1"/>
    <property type="molecule type" value="Genomic_DNA"/>
</dbReference>
<evidence type="ECO:0000259" key="4">
    <source>
        <dbReference type="Pfam" id="PF14703"/>
    </source>
</evidence>
<keyword evidence="2" id="KW-1133">Transmembrane helix</keyword>
<feature type="domain" description="CSC1/OSCA1-like 7TM region" evidence="3">
    <location>
        <begin position="237"/>
        <end position="363"/>
    </location>
</feature>
<sequence length="522" mass="59520">MTTVEPSPTPTVSPSPTPSFKDCGIQGCYDDTLSVHSVSLYKYVKEHRKLVREREQIRSDLERAYWDLGKKHERPTMRVGGFLCYGGTIVDSIDYLQDQLKEYNQLVKESKYDGLRYPYGTGFVTFKNFLTASLAASSRLSDNSSAYSTDGAPEPTDVYWPNLRIQSLELTVRTICVKILTFAMVVFFAIPVAFLQSFVTIENFQKWFPSLEDFFNDNAALTAAIKGFLPALILNILIMVKIFITMQWQLLDVIELLITSIKLWFFARTPRERLSAMKPDMPEFAFFASDLIMVYLLGLCFAVIAPLLSPFALLYMAWGYWVRRYQLLYVRVPKFESGGRFWNLFFSRICISLGIAQVTAMGILLVMEFWPAPALLLLCVLTAIFYSVEEGWYNSDSMPLLLAQDMVAMEQVHKRWLKQIRPIDSRANVGGRKSVDMYRRKHGPRESAMSRHSNTPAFSDDFNVLPDVHETKNKDNRERNGLLLNTSSESAQLQAPESHDSPRSGDELSIQASNDNATKKED</sequence>
<dbReference type="InterPro" id="IPR003864">
    <property type="entry name" value="CSC1/OSCA1-like_7TM"/>
</dbReference>
<feature type="transmembrane region" description="Helical" evidence="2">
    <location>
        <begin position="370"/>
        <end position="388"/>
    </location>
</feature>
<accession>A0A0L0FUY3</accession>
<evidence type="ECO:0008006" key="7">
    <source>
        <dbReference type="Google" id="ProtNLM"/>
    </source>
</evidence>
<feature type="transmembrane region" description="Helical" evidence="2">
    <location>
        <begin position="341"/>
        <end position="364"/>
    </location>
</feature>
<feature type="compositionally biased region" description="Basic and acidic residues" evidence="1">
    <location>
        <begin position="497"/>
        <end position="506"/>
    </location>
</feature>
<keyword evidence="2" id="KW-0812">Transmembrane</keyword>
<dbReference type="GO" id="GO:0005227">
    <property type="term" value="F:calcium-activated cation channel activity"/>
    <property type="evidence" value="ECO:0007669"/>
    <property type="project" value="InterPro"/>
</dbReference>
<evidence type="ECO:0000256" key="2">
    <source>
        <dbReference type="SAM" id="Phobius"/>
    </source>
</evidence>
<evidence type="ECO:0000256" key="1">
    <source>
        <dbReference type="SAM" id="MobiDB-lite"/>
    </source>
</evidence>
<dbReference type="OrthoDB" id="1689567at2759"/>
<dbReference type="GO" id="GO:0005886">
    <property type="term" value="C:plasma membrane"/>
    <property type="evidence" value="ECO:0007669"/>
    <property type="project" value="TreeGrafter"/>
</dbReference>
<feature type="compositionally biased region" description="Basic and acidic residues" evidence="1">
    <location>
        <begin position="434"/>
        <end position="449"/>
    </location>
</feature>
<evidence type="ECO:0000313" key="6">
    <source>
        <dbReference type="Proteomes" id="UP000054560"/>
    </source>
</evidence>
<dbReference type="Proteomes" id="UP000054560">
    <property type="component" value="Unassembled WGS sequence"/>
</dbReference>
<dbReference type="InterPro" id="IPR027815">
    <property type="entry name" value="CSC1/OSCA1-like_cyt"/>
</dbReference>
<name>A0A0L0FUY3_9EUKA</name>
<dbReference type="Pfam" id="PF02714">
    <property type="entry name" value="RSN1_7TM"/>
    <property type="match status" value="1"/>
</dbReference>
<organism evidence="5 6">
    <name type="scientific">Sphaeroforma arctica JP610</name>
    <dbReference type="NCBI Taxonomy" id="667725"/>
    <lineage>
        <taxon>Eukaryota</taxon>
        <taxon>Ichthyosporea</taxon>
        <taxon>Ichthyophonida</taxon>
        <taxon>Sphaeroforma</taxon>
    </lineage>
</organism>
<dbReference type="GeneID" id="25907513"/>
<feature type="compositionally biased region" description="Basic and acidic residues" evidence="1">
    <location>
        <begin position="467"/>
        <end position="480"/>
    </location>
</feature>
<dbReference type="PANTHER" id="PTHR13018:SF5">
    <property type="entry name" value="RE44586P"/>
    <property type="match status" value="1"/>
</dbReference>
<protein>
    <recommendedName>
        <fullName evidence="7">CSC1/OSCA1-like 7TM region domain-containing protein</fullName>
    </recommendedName>
</protein>
<dbReference type="AlphaFoldDB" id="A0A0L0FUY3"/>
<evidence type="ECO:0000313" key="5">
    <source>
        <dbReference type="EMBL" id="KNC80632.1"/>
    </source>
</evidence>
<keyword evidence="2" id="KW-0472">Membrane</keyword>
<dbReference type="InterPro" id="IPR045122">
    <property type="entry name" value="Csc1-like"/>
</dbReference>
<gene>
    <name evidence="5" type="ORF">SARC_07009</name>
</gene>
<feature type="transmembrane region" description="Helical" evidence="2">
    <location>
        <begin position="287"/>
        <end position="320"/>
    </location>
</feature>
<feature type="transmembrane region" description="Helical" evidence="2">
    <location>
        <begin position="219"/>
        <end position="238"/>
    </location>
</feature>
<keyword evidence="6" id="KW-1185">Reference proteome</keyword>
<dbReference type="eggNOG" id="KOG1134">
    <property type="taxonomic scope" value="Eukaryota"/>
</dbReference>
<proteinExistence type="predicted"/>
<feature type="domain" description="CSC1/OSCA1-like cytosolic" evidence="4">
    <location>
        <begin position="33"/>
        <end position="162"/>
    </location>
</feature>
<evidence type="ECO:0000259" key="3">
    <source>
        <dbReference type="Pfam" id="PF02714"/>
    </source>
</evidence>
<dbReference type="PANTHER" id="PTHR13018">
    <property type="entry name" value="PROBABLE MEMBRANE PROTEIN DUF221-RELATED"/>
    <property type="match status" value="1"/>
</dbReference>
<feature type="region of interest" description="Disordered" evidence="1">
    <location>
        <begin position="434"/>
        <end position="522"/>
    </location>
</feature>
<dbReference type="RefSeq" id="XP_014154534.1">
    <property type="nucleotide sequence ID" value="XM_014299059.1"/>
</dbReference>
<dbReference type="Pfam" id="PF14703">
    <property type="entry name" value="PHM7_cyt"/>
    <property type="match status" value="1"/>
</dbReference>
<feature type="transmembrane region" description="Helical" evidence="2">
    <location>
        <begin position="250"/>
        <end position="267"/>
    </location>
</feature>
<feature type="compositionally biased region" description="Polar residues" evidence="1">
    <location>
        <begin position="483"/>
        <end position="495"/>
    </location>
</feature>
<reference evidence="5 6" key="1">
    <citation type="submission" date="2011-02" db="EMBL/GenBank/DDBJ databases">
        <title>The Genome Sequence of Sphaeroforma arctica JP610.</title>
        <authorList>
            <consortium name="The Broad Institute Genome Sequencing Platform"/>
            <person name="Russ C."/>
            <person name="Cuomo C."/>
            <person name="Young S.K."/>
            <person name="Zeng Q."/>
            <person name="Gargeya S."/>
            <person name="Alvarado L."/>
            <person name="Berlin A."/>
            <person name="Chapman S.B."/>
            <person name="Chen Z."/>
            <person name="Freedman E."/>
            <person name="Gellesch M."/>
            <person name="Goldberg J."/>
            <person name="Griggs A."/>
            <person name="Gujja S."/>
            <person name="Heilman E."/>
            <person name="Heiman D."/>
            <person name="Howarth C."/>
            <person name="Mehta T."/>
            <person name="Neiman D."/>
            <person name="Pearson M."/>
            <person name="Roberts A."/>
            <person name="Saif S."/>
            <person name="Shea T."/>
            <person name="Shenoy N."/>
            <person name="Sisk P."/>
            <person name="Stolte C."/>
            <person name="Sykes S."/>
            <person name="White J."/>
            <person name="Yandava C."/>
            <person name="Burger G."/>
            <person name="Gray M.W."/>
            <person name="Holland P.W.H."/>
            <person name="King N."/>
            <person name="Lang F.B.F."/>
            <person name="Roger A.J."/>
            <person name="Ruiz-Trillo I."/>
            <person name="Haas B."/>
            <person name="Nusbaum C."/>
            <person name="Birren B."/>
        </authorList>
    </citation>
    <scope>NUCLEOTIDE SEQUENCE [LARGE SCALE GENOMIC DNA]</scope>
    <source>
        <strain evidence="5 6">JP610</strain>
    </source>
</reference>